<organism evidence="1 2">
    <name type="scientific">Anoxybacteroides voinovskiense</name>
    <dbReference type="NCBI Taxonomy" id="230470"/>
    <lineage>
        <taxon>Bacteria</taxon>
        <taxon>Bacillati</taxon>
        <taxon>Bacillota</taxon>
        <taxon>Bacilli</taxon>
        <taxon>Bacillales</taxon>
        <taxon>Anoxybacillaceae</taxon>
        <taxon>Anoxybacteroides</taxon>
    </lineage>
</organism>
<dbReference type="AlphaFoldDB" id="A0A840DLQ1"/>
<evidence type="ECO:0000313" key="2">
    <source>
        <dbReference type="Proteomes" id="UP000559598"/>
    </source>
</evidence>
<gene>
    <name evidence="1" type="ORF">GGR02_000369</name>
</gene>
<keyword evidence="2" id="KW-1185">Reference proteome</keyword>
<sequence>MGINIESEYDYKQGKSVSKTKPLLYVNLYVLYCLDKHYNEFENLHKHPLKFLIEGVNKICFK</sequence>
<name>A0A840DLQ1_9BACL</name>
<accession>A0A840DLQ1</accession>
<comment type="caution">
    <text evidence="1">The sequence shown here is derived from an EMBL/GenBank/DDBJ whole genome shotgun (WGS) entry which is preliminary data.</text>
</comment>
<protein>
    <submittedName>
        <fullName evidence="1">Uncharacterized protein</fullName>
    </submittedName>
</protein>
<dbReference type="EMBL" id="JACIDE010000002">
    <property type="protein sequence ID" value="MBB4072623.1"/>
    <property type="molecule type" value="Genomic_DNA"/>
</dbReference>
<reference evidence="1 2" key="1">
    <citation type="submission" date="2020-08" db="EMBL/GenBank/DDBJ databases">
        <title>Genomic Encyclopedia of Type Strains, Phase IV (KMG-IV): sequencing the most valuable type-strain genomes for metagenomic binning, comparative biology and taxonomic classification.</title>
        <authorList>
            <person name="Goeker M."/>
        </authorList>
    </citation>
    <scope>NUCLEOTIDE SEQUENCE [LARGE SCALE GENOMIC DNA]</scope>
    <source>
        <strain evidence="1 2">DSM 17075</strain>
    </source>
</reference>
<evidence type="ECO:0000313" key="1">
    <source>
        <dbReference type="EMBL" id="MBB4072623.1"/>
    </source>
</evidence>
<dbReference type="Proteomes" id="UP000559598">
    <property type="component" value="Unassembled WGS sequence"/>
</dbReference>
<proteinExistence type="predicted"/>